<keyword evidence="2" id="KW-1185">Reference proteome</keyword>
<organism evidence="1 2">
    <name type="scientific">Streptomyces rhizosphaericus</name>
    <dbReference type="NCBI Taxonomy" id="114699"/>
    <lineage>
        <taxon>Bacteria</taxon>
        <taxon>Bacillati</taxon>
        <taxon>Actinomycetota</taxon>
        <taxon>Actinomycetes</taxon>
        <taxon>Kitasatosporales</taxon>
        <taxon>Streptomycetaceae</taxon>
        <taxon>Streptomyces</taxon>
        <taxon>Streptomyces violaceusniger group</taxon>
    </lineage>
</organism>
<accession>A0A6G4AQ39</accession>
<sequence length="286" mass="30829">MTTVTTPATIPPTLAHRVAAQLPHRDGNGWTTAPYAAWWTTRPAYRLAQTGRPGALIIAEHPWRTEIAWQLDDREPYGPDLSLDRMAPEPVAREILRLILPCLDDASALAYAHRPAEAERTRLRHLELIASAMRAHGAAPRNLVGDQPNSHLVAWRSQGVRYVVTLVGAQPACDLSVTGPLTVMERVLPLFLPEPAAEPSTLPSTFPVPAVSTHLGRHVAAYLAQFTPVDQLDDGGLTFGAATGPFGYVAPSDAPGDRLRDTAPISAELHGVGVDHLVHLASILAR</sequence>
<comment type="caution">
    <text evidence="1">The sequence shown here is derived from an EMBL/GenBank/DDBJ whole genome shotgun (WGS) entry which is preliminary data.</text>
</comment>
<dbReference type="EMBL" id="JAAIKT010000060">
    <property type="protein sequence ID" value="NEW75455.1"/>
    <property type="molecule type" value="Genomic_DNA"/>
</dbReference>
<gene>
    <name evidence="1" type="ORF">G4H13_35170</name>
</gene>
<reference evidence="1" key="1">
    <citation type="submission" date="2020-02" db="EMBL/GenBank/DDBJ databases">
        <title>A new Streptomyces sp. for controlling soil-borne diseases.</title>
        <authorList>
            <person name="Li X."/>
            <person name="Tian Y."/>
            <person name="Gao K."/>
        </authorList>
    </citation>
    <scope>NUCLEOTIDE SEQUENCE [LARGE SCALE GENOMIC DNA]</scope>
    <source>
        <strain evidence="1">0250</strain>
    </source>
</reference>
<protein>
    <submittedName>
        <fullName evidence="1">Uncharacterized protein</fullName>
    </submittedName>
</protein>
<dbReference type="Proteomes" id="UP000476310">
    <property type="component" value="Unassembled WGS sequence"/>
</dbReference>
<dbReference type="AlphaFoldDB" id="A0A6G4AQ39"/>
<evidence type="ECO:0000313" key="1">
    <source>
        <dbReference type="EMBL" id="NEW75455.1"/>
    </source>
</evidence>
<dbReference type="RefSeq" id="WP_164433828.1">
    <property type="nucleotide sequence ID" value="NZ_JAAIKT010000060.1"/>
</dbReference>
<name>A0A6G4AQ39_9ACTN</name>
<evidence type="ECO:0000313" key="2">
    <source>
        <dbReference type="Proteomes" id="UP000476310"/>
    </source>
</evidence>
<proteinExistence type="predicted"/>